<organism evidence="2 3">
    <name type="scientific">Klebsormidium nitens</name>
    <name type="common">Green alga</name>
    <name type="synonym">Ulothrix nitens</name>
    <dbReference type="NCBI Taxonomy" id="105231"/>
    <lineage>
        <taxon>Eukaryota</taxon>
        <taxon>Viridiplantae</taxon>
        <taxon>Streptophyta</taxon>
        <taxon>Klebsormidiophyceae</taxon>
        <taxon>Klebsormidiales</taxon>
        <taxon>Klebsormidiaceae</taxon>
        <taxon>Klebsormidium</taxon>
    </lineage>
</organism>
<feature type="compositionally biased region" description="Basic and acidic residues" evidence="1">
    <location>
        <begin position="323"/>
        <end position="354"/>
    </location>
</feature>
<keyword evidence="3" id="KW-1185">Reference proteome</keyword>
<feature type="region of interest" description="Disordered" evidence="1">
    <location>
        <begin position="69"/>
        <end position="417"/>
    </location>
</feature>
<dbReference type="EMBL" id="DF238502">
    <property type="protein sequence ID" value="GAQ93467.1"/>
    <property type="molecule type" value="Genomic_DNA"/>
</dbReference>
<feature type="compositionally biased region" description="Basic and acidic residues" evidence="1">
    <location>
        <begin position="162"/>
        <end position="176"/>
    </location>
</feature>
<sequence>MSQFMKKSEVMDVRAAVEALQTAVIEGRKEIWEQQMKRIDQEVDSGKSDVTSGDQELASAKLGADLADREAASAKQGVMSADRKVASSKQGVMSAEQGVRSAKEEEQLRQQSGQGQSEGEARAQEDLQGCDEERKGGEIGRNGGEAHSEPQKGPQQKGPISDQKRGESGEEHKESGAQENDSQEATEGGRTNETLAGKYNAVTGSLNGVQGKASERGEGKENDRWGDSDEEAVSYEAGRKRAGADYGNGEDVNRQEEAENVRHAKEDEKEKGQAGEVATRAEENRNGGGGKGDTGEGQRESEEGGERGGIKKEKQGGASESEDEKHIKAGLAKDEGSAEGKKEEEEEVEKEKELFGCGVAEIYRTDEPGAGRSGRTDVGGAPDLSEEWLKGPTTGNGAGAQEMQAERGKKEGPESGTWERTAQALNHGWSGRPRLTVTEILEEPAEPGFAESERAKKGKAKVDDGSGNVVTTGTPVSDDDVTRLAWQRTEQLINERWGATGPEYFNPGMTPGGESAASQIAEMAEQAQVVQVSKLGEGLMTAVKTVLGGTRDAVLGWKERIEDAVGGSPRSPVAGDARGLGVLGDGVDAALEKTSEGGVNATDISAGGYQESACNAIGDPIAGDCGSGGSFRAEGKGKGLTIGSAANAGSGEGRVEERRSTAAGAKHGKADETGYVALDEIEA</sequence>
<dbReference type="OMA" id="KTRECAE"/>
<feature type="compositionally biased region" description="Low complexity" evidence="1">
    <location>
        <begin position="109"/>
        <end position="118"/>
    </location>
</feature>
<feature type="compositionally biased region" description="Basic and acidic residues" evidence="1">
    <location>
        <begin position="293"/>
        <end position="315"/>
    </location>
</feature>
<feature type="region of interest" description="Disordered" evidence="1">
    <location>
        <begin position="642"/>
        <end position="683"/>
    </location>
</feature>
<gene>
    <name evidence="2" type="ORF">KFL_015530020</name>
</gene>
<dbReference type="Proteomes" id="UP000054558">
    <property type="component" value="Unassembled WGS sequence"/>
</dbReference>
<evidence type="ECO:0000313" key="3">
    <source>
        <dbReference type="Proteomes" id="UP000054558"/>
    </source>
</evidence>
<protein>
    <submittedName>
        <fullName evidence="2">Uncharacterized protein</fullName>
    </submittedName>
</protein>
<feature type="compositionally biased region" description="Basic and acidic residues" evidence="1">
    <location>
        <begin position="451"/>
        <end position="464"/>
    </location>
</feature>
<dbReference type="AlphaFoldDB" id="A0A1Y1IXI1"/>
<accession>A0A1Y1IXI1</accession>
<feature type="compositionally biased region" description="Basic and acidic residues" evidence="1">
    <location>
        <begin position="213"/>
        <end position="227"/>
    </location>
</feature>
<feature type="compositionally biased region" description="Polar residues" evidence="1">
    <location>
        <begin position="177"/>
        <end position="194"/>
    </location>
</feature>
<proteinExistence type="predicted"/>
<name>A0A1Y1IXI1_KLENI</name>
<reference evidence="2 3" key="1">
    <citation type="journal article" date="2014" name="Nat. Commun.">
        <title>Klebsormidium flaccidum genome reveals primary factors for plant terrestrial adaptation.</title>
        <authorList>
            <person name="Hori K."/>
            <person name="Maruyama F."/>
            <person name="Fujisawa T."/>
            <person name="Togashi T."/>
            <person name="Yamamoto N."/>
            <person name="Seo M."/>
            <person name="Sato S."/>
            <person name="Yamada T."/>
            <person name="Mori H."/>
            <person name="Tajima N."/>
            <person name="Moriyama T."/>
            <person name="Ikeuchi M."/>
            <person name="Watanabe M."/>
            <person name="Wada H."/>
            <person name="Kobayashi K."/>
            <person name="Saito M."/>
            <person name="Masuda T."/>
            <person name="Sasaki-Sekimoto Y."/>
            <person name="Mashiguchi K."/>
            <person name="Awai K."/>
            <person name="Shimojima M."/>
            <person name="Masuda S."/>
            <person name="Iwai M."/>
            <person name="Nobusawa T."/>
            <person name="Narise T."/>
            <person name="Kondo S."/>
            <person name="Saito H."/>
            <person name="Sato R."/>
            <person name="Murakawa M."/>
            <person name="Ihara Y."/>
            <person name="Oshima-Yamada Y."/>
            <person name="Ohtaka K."/>
            <person name="Satoh M."/>
            <person name="Sonobe K."/>
            <person name="Ishii M."/>
            <person name="Ohtani R."/>
            <person name="Kanamori-Sato M."/>
            <person name="Honoki R."/>
            <person name="Miyazaki D."/>
            <person name="Mochizuki H."/>
            <person name="Umetsu J."/>
            <person name="Higashi K."/>
            <person name="Shibata D."/>
            <person name="Kamiya Y."/>
            <person name="Sato N."/>
            <person name="Nakamura Y."/>
            <person name="Tabata S."/>
            <person name="Ida S."/>
            <person name="Kurokawa K."/>
            <person name="Ohta H."/>
        </authorList>
    </citation>
    <scope>NUCLEOTIDE SEQUENCE [LARGE SCALE GENOMIC DNA]</scope>
    <source>
        <strain evidence="2 3">NIES-2285</strain>
    </source>
</reference>
<dbReference type="STRING" id="105231.A0A1Y1IXI1"/>
<evidence type="ECO:0000313" key="2">
    <source>
        <dbReference type="EMBL" id="GAQ93467.1"/>
    </source>
</evidence>
<feature type="compositionally biased region" description="Basic and acidic residues" evidence="1">
    <location>
        <begin position="404"/>
        <end position="413"/>
    </location>
</feature>
<feature type="compositionally biased region" description="Basic and acidic residues" evidence="1">
    <location>
        <begin position="251"/>
        <end position="285"/>
    </location>
</feature>
<feature type="compositionally biased region" description="Basic and acidic residues" evidence="1">
    <location>
        <begin position="119"/>
        <end position="150"/>
    </location>
</feature>
<feature type="region of interest" description="Disordered" evidence="1">
    <location>
        <begin position="444"/>
        <end position="477"/>
    </location>
</feature>
<evidence type="ECO:0000256" key="1">
    <source>
        <dbReference type="SAM" id="MobiDB-lite"/>
    </source>
</evidence>